<gene>
    <name evidence="2" type="ORF">GPICK_05535</name>
</gene>
<evidence type="ECO:0000313" key="2">
    <source>
        <dbReference type="EMBL" id="AJE02902.1"/>
    </source>
</evidence>
<dbReference type="EMBL" id="CP009788">
    <property type="protein sequence ID" value="AJE02902.1"/>
    <property type="molecule type" value="Genomic_DNA"/>
</dbReference>
<feature type="compositionally biased region" description="Pro residues" evidence="1">
    <location>
        <begin position="30"/>
        <end position="40"/>
    </location>
</feature>
<sequence length="180" mass="19218">MRRKNNSLWIVAPLSALLTVSGGCKKEEIPPPPSPAPHAPAPLAKQPVQKQVSSVKPVAATPSQPDFANRKDPFKPFVEAKSEKAPSSKSAPIGGLLPIQSYPAEQFKVSGIIVGLRENKALVVDPAGKGYVVKEGMSIGSSNGVITRIAPAFIEVSERFRADNGRMTKRTVKLSLSKKQ</sequence>
<keyword evidence="3" id="KW-1185">Reference proteome</keyword>
<dbReference type="OrthoDB" id="9788988at2"/>
<organism evidence="2 3">
    <name type="scientific">Geobacter pickeringii</name>
    <dbReference type="NCBI Taxonomy" id="345632"/>
    <lineage>
        <taxon>Bacteria</taxon>
        <taxon>Pseudomonadati</taxon>
        <taxon>Thermodesulfobacteriota</taxon>
        <taxon>Desulfuromonadia</taxon>
        <taxon>Geobacterales</taxon>
        <taxon>Geobacteraceae</taxon>
        <taxon>Geobacter</taxon>
    </lineage>
</organism>
<accession>A0A0B5B8N3</accession>
<dbReference type="KEGG" id="gpi:GPICK_05535"/>
<name>A0A0B5B8N3_9BACT</name>
<proteinExistence type="predicted"/>
<dbReference type="Gene3D" id="2.30.30.830">
    <property type="match status" value="1"/>
</dbReference>
<dbReference type="HOGENOM" id="CLU_1480042_0_0_7"/>
<dbReference type="STRING" id="345632.GPICK_05535"/>
<feature type="region of interest" description="Disordered" evidence="1">
    <location>
        <begin position="23"/>
        <end position="73"/>
    </location>
</feature>
<protein>
    <submittedName>
        <fullName evidence="2">Pilus assembly protein PilP</fullName>
    </submittedName>
</protein>
<dbReference type="Pfam" id="PF04351">
    <property type="entry name" value="PilP"/>
    <property type="match status" value="1"/>
</dbReference>
<dbReference type="AlphaFoldDB" id="A0A0B5B8N3"/>
<reference evidence="2 3" key="1">
    <citation type="journal article" date="2015" name="Genome Announc.">
        <title>Complete Genome of Geobacter pickeringii G13T, a Metal-Reducing Isolate from Sedimentary Kaolin Deposits.</title>
        <authorList>
            <person name="Badalamenti J.P."/>
            <person name="Bond D.R."/>
        </authorList>
    </citation>
    <scope>NUCLEOTIDE SEQUENCE [LARGE SCALE GENOMIC DNA]</scope>
    <source>
        <strain evidence="2 3">G13</strain>
    </source>
</reference>
<dbReference type="InterPro" id="IPR007446">
    <property type="entry name" value="PilP"/>
</dbReference>
<evidence type="ECO:0000313" key="3">
    <source>
        <dbReference type="Proteomes" id="UP000057609"/>
    </source>
</evidence>
<dbReference type="Proteomes" id="UP000057609">
    <property type="component" value="Chromosome"/>
</dbReference>
<dbReference type="PROSITE" id="PS51257">
    <property type="entry name" value="PROKAR_LIPOPROTEIN"/>
    <property type="match status" value="1"/>
</dbReference>
<evidence type="ECO:0000256" key="1">
    <source>
        <dbReference type="SAM" id="MobiDB-lite"/>
    </source>
</evidence>